<dbReference type="PANTHER" id="PTHR34701:SF1">
    <property type="entry name" value="TRANSCRIPTIONAL REGULATOR MRAZ"/>
    <property type="match status" value="1"/>
</dbReference>
<keyword evidence="4" id="KW-0805">Transcription regulation</keyword>
<feature type="domain" description="SpoVT-AbrB" evidence="7">
    <location>
        <begin position="57"/>
        <end position="103"/>
    </location>
</feature>
<evidence type="ECO:0000259" key="7">
    <source>
        <dbReference type="PROSITE" id="PS51740"/>
    </source>
</evidence>
<evidence type="ECO:0000256" key="6">
    <source>
        <dbReference type="ARBA" id="ARBA00023163"/>
    </source>
</evidence>
<dbReference type="NCBIfam" id="TIGR00242">
    <property type="entry name" value="division/cell wall cluster transcriptional repressor MraZ"/>
    <property type="match status" value="1"/>
</dbReference>
<keyword evidence="2" id="KW-0963">Cytoplasm</keyword>
<dbReference type="GO" id="GO:0003700">
    <property type="term" value="F:DNA-binding transcription factor activity"/>
    <property type="evidence" value="ECO:0007669"/>
    <property type="project" value="InterPro"/>
</dbReference>
<dbReference type="EMBL" id="CAADRM010000130">
    <property type="protein sequence ID" value="VFU17246.1"/>
    <property type="molecule type" value="Genomic_DNA"/>
</dbReference>
<dbReference type="InterPro" id="IPR035644">
    <property type="entry name" value="MraZ_C"/>
</dbReference>
<dbReference type="InterPro" id="IPR020603">
    <property type="entry name" value="MraZ_dom"/>
</dbReference>
<keyword evidence="6" id="KW-0804">Transcription</keyword>
<gene>
    <name evidence="8" type="primary">mraZ</name>
    <name evidence="8" type="ORF">SCFA_640022</name>
</gene>
<keyword evidence="3" id="KW-0677">Repeat</keyword>
<dbReference type="CDD" id="cd16321">
    <property type="entry name" value="MraZ_C"/>
    <property type="match status" value="1"/>
</dbReference>
<dbReference type="PANTHER" id="PTHR34701">
    <property type="entry name" value="TRANSCRIPTIONAL REGULATOR MRAZ"/>
    <property type="match status" value="1"/>
</dbReference>
<evidence type="ECO:0000256" key="2">
    <source>
        <dbReference type="ARBA" id="ARBA00022490"/>
    </source>
</evidence>
<dbReference type="GO" id="GO:0000976">
    <property type="term" value="F:transcription cis-regulatory region binding"/>
    <property type="evidence" value="ECO:0007669"/>
    <property type="project" value="TreeGrafter"/>
</dbReference>
<dbReference type="CDD" id="cd16320">
    <property type="entry name" value="MraZ_N"/>
    <property type="match status" value="1"/>
</dbReference>
<dbReference type="GO" id="GO:2000143">
    <property type="term" value="P:negative regulation of DNA-templated transcription initiation"/>
    <property type="evidence" value="ECO:0007669"/>
    <property type="project" value="TreeGrafter"/>
</dbReference>
<dbReference type="Gene3D" id="3.40.1550.20">
    <property type="entry name" value="Transcriptional regulator MraZ domain"/>
    <property type="match status" value="1"/>
</dbReference>
<dbReference type="InterPro" id="IPR035642">
    <property type="entry name" value="MraZ_N"/>
</dbReference>
<evidence type="ECO:0000256" key="1">
    <source>
        <dbReference type="ARBA" id="ARBA00013860"/>
    </source>
</evidence>
<organism evidence="8">
    <name type="scientific">anaerobic digester metagenome</name>
    <dbReference type="NCBI Taxonomy" id="1263854"/>
    <lineage>
        <taxon>unclassified sequences</taxon>
        <taxon>metagenomes</taxon>
        <taxon>ecological metagenomes</taxon>
    </lineage>
</organism>
<sequence>MALFASINYIGNNEFFLLNFITNFPEEDIDTSRSFIYKSKSAIWCQWTLGAKVFKGHYINSINEKGRLSIPSKFRDVLSQWNTDHLIITKSLDKCLMAFAFEDWEKMERKASSLSAVRKADIIFKRHVMGSAEECQIDSQGRILIPASLRDYADLKKKCLIVGIVDRFEIWDIEIYDAYMKEALKDPESLRTELAELGL</sequence>
<evidence type="ECO:0000256" key="5">
    <source>
        <dbReference type="ARBA" id="ARBA00023125"/>
    </source>
</evidence>
<protein>
    <recommendedName>
        <fullName evidence="1">Transcriptional regulator MraZ</fullName>
    </recommendedName>
</protein>
<evidence type="ECO:0000256" key="4">
    <source>
        <dbReference type="ARBA" id="ARBA00023015"/>
    </source>
</evidence>
<accession>A0A485M6L6</accession>
<dbReference type="InterPro" id="IPR037914">
    <property type="entry name" value="SpoVT-AbrB_sf"/>
</dbReference>
<reference evidence="8" key="1">
    <citation type="submission" date="2019-03" db="EMBL/GenBank/DDBJ databases">
        <authorList>
            <person name="Hao L."/>
        </authorList>
    </citation>
    <scope>NUCLEOTIDE SEQUENCE</scope>
</reference>
<proteinExistence type="inferred from homology"/>
<name>A0A485M6L6_9ZZZZ</name>
<dbReference type="InterPro" id="IPR038619">
    <property type="entry name" value="MraZ_sf"/>
</dbReference>
<evidence type="ECO:0000313" key="8">
    <source>
        <dbReference type="EMBL" id="VFU17246.1"/>
    </source>
</evidence>
<dbReference type="InterPro" id="IPR007159">
    <property type="entry name" value="SpoVT-AbrB_dom"/>
</dbReference>
<dbReference type="HAMAP" id="MF_01008">
    <property type="entry name" value="MraZ"/>
    <property type="match status" value="1"/>
</dbReference>
<dbReference type="InterPro" id="IPR003444">
    <property type="entry name" value="MraZ"/>
</dbReference>
<dbReference type="PROSITE" id="PS51740">
    <property type="entry name" value="SPOVT_ABRB"/>
    <property type="match status" value="2"/>
</dbReference>
<keyword evidence="5" id="KW-0238">DNA-binding</keyword>
<evidence type="ECO:0000256" key="3">
    <source>
        <dbReference type="ARBA" id="ARBA00022737"/>
    </source>
</evidence>
<feature type="domain" description="SpoVT-AbrB" evidence="7">
    <location>
        <begin position="132"/>
        <end position="175"/>
    </location>
</feature>
<dbReference type="Pfam" id="PF02381">
    <property type="entry name" value="MraZ"/>
    <property type="match status" value="2"/>
</dbReference>
<dbReference type="AlphaFoldDB" id="A0A485M6L6"/>
<dbReference type="SUPFAM" id="SSF89447">
    <property type="entry name" value="AbrB/MazE/MraZ-like"/>
    <property type="match status" value="1"/>
</dbReference>